<dbReference type="AlphaFoldDB" id="A0A502DGP0"/>
<name>A0A502DGP0_9BURK</name>
<evidence type="ECO:0000313" key="3">
    <source>
        <dbReference type="EMBL" id="TPG23840.1"/>
    </source>
</evidence>
<evidence type="ECO:0000256" key="2">
    <source>
        <dbReference type="ARBA" id="ARBA00022490"/>
    </source>
</evidence>
<dbReference type="InterPro" id="IPR029058">
    <property type="entry name" value="AB_hydrolase_fold"/>
</dbReference>
<accession>A0A502DGP0</accession>
<gene>
    <name evidence="3" type="ORF">EAH82_18450</name>
</gene>
<protein>
    <submittedName>
        <fullName evidence="3">Alpha/beta hydrolase</fullName>
    </submittedName>
</protein>
<comment type="caution">
    <text evidence="3">The sequence shown here is derived from an EMBL/GenBank/DDBJ whole genome shotgun (WGS) entry which is preliminary data.</text>
</comment>
<dbReference type="SUPFAM" id="SSF53474">
    <property type="entry name" value="alpha/beta-Hydrolases"/>
    <property type="match status" value="1"/>
</dbReference>
<proteinExistence type="predicted"/>
<keyword evidence="2" id="KW-0963">Cytoplasm</keyword>
<dbReference type="Proteomes" id="UP000319212">
    <property type="component" value="Unassembled WGS sequence"/>
</dbReference>
<comment type="subcellular location">
    <subcellularLocation>
        <location evidence="1">Cytoplasm</location>
    </subcellularLocation>
</comment>
<dbReference type="PANTHER" id="PTHR15913">
    <property type="entry name" value="ACID CLUSTER PROTEIN 33"/>
    <property type="match status" value="1"/>
</dbReference>
<keyword evidence="3" id="KW-0378">Hydrolase</keyword>
<dbReference type="Gene3D" id="3.40.50.1820">
    <property type="entry name" value="alpha/beta hydrolase"/>
    <property type="match status" value="1"/>
</dbReference>
<dbReference type="GO" id="GO:0005737">
    <property type="term" value="C:cytoplasm"/>
    <property type="evidence" value="ECO:0007669"/>
    <property type="project" value="UniProtKB-SubCell"/>
</dbReference>
<dbReference type="GO" id="GO:0016787">
    <property type="term" value="F:hydrolase activity"/>
    <property type="evidence" value="ECO:0007669"/>
    <property type="project" value="UniProtKB-KW"/>
</dbReference>
<dbReference type="InterPro" id="IPR026151">
    <property type="entry name" value="Maspardin"/>
</dbReference>
<evidence type="ECO:0000256" key="1">
    <source>
        <dbReference type="ARBA" id="ARBA00004496"/>
    </source>
</evidence>
<dbReference type="PANTHER" id="PTHR15913:SF0">
    <property type="entry name" value="MASPARDIN"/>
    <property type="match status" value="1"/>
</dbReference>
<dbReference type="OrthoDB" id="8689624at2"/>
<sequence>MNEVAHPAPEALRAYEARTPLRHFTDAAGHAWHYRDNGHAGTALPLVLLPGALGTGSAAWQVAEAFEAERRVIAVTYPGGVAPEALADGLHALLASLGIGAIALWGSSYGAWWAQVFATRHADQVAALWLGNTLVDGADVAASPLFDAAWLDTATGDDVVARWHGALSARPDDPLRAVQLHMLHHGLTAEAFRGRLRQVANAVAPQAATAIAHTVVCDCEDDPTITPPVRERVRARYPDARRLTLASGGHYPHIVTPEPLIAAMRSWLA</sequence>
<dbReference type="RefSeq" id="WP_140844533.1">
    <property type="nucleotide sequence ID" value="NZ_RCZI01000006.1"/>
</dbReference>
<evidence type="ECO:0000313" key="4">
    <source>
        <dbReference type="Proteomes" id="UP000319212"/>
    </source>
</evidence>
<dbReference type="EMBL" id="RCZI01000006">
    <property type="protein sequence ID" value="TPG23840.1"/>
    <property type="molecule type" value="Genomic_DNA"/>
</dbReference>
<reference evidence="3 4" key="1">
    <citation type="journal article" date="2019" name="Environ. Microbiol.">
        <title>Species interactions and distinct microbial communities in high Arctic permafrost affected cryosols are associated with the CH4 and CO2 gas fluxes.</title>
        <authorList>
            <person name="Altshuler I."/>
            <person name="Hamel J."/>
            <person name="Turney S."/>
            <person name="Magnuson E."/>
            <person name="Levesque R."/>
            <person name="Greer C."/>
            <person name="Whyte L.G."/>
        </authorList>
    </citation>
    <scope>NUCLEOTIDE SEQUENCE [LARGE SCALE GENOMIC DNA]</scope>
    <source>
        <strain evidence="3 4">S06.C</strain>
    </source>
</reference>
<organism evidence="3 4">
    <name type="scientific">Variovorax guangxiensis</name>
    <dbReference type="NCBI Taxonomy" id="1775474"/>
    <lineage>
        <taxon>Bacteria</taxon>
        <taxon>Pseudomonadati</taxon>
        <taxon>Pseudomonadota</taxon>
        <taxon>Betaproteobacteria</taxon>
        <taxon>Burkholderiales</taxon>
        <taxon>Comamonadaceae</taxon>
        <taxon>Variovorax</taxon>
    </lineage>
</organism>